<keyword evidence="3 8" id="KW-0694">RNA-binding</keyword>
<dbReference type="InterPro" id="IPR000504">
    <property type="entry name" value="RRM_dom"/>
</dbReference>
<evidence type="ECO:0000256" key="4">
    <source>
        <dbReference type="ARBA" id="ARBA00023110"/>
    </source>
</evidence>
<dbReference type="Pfam" id="PF00076">
    <property type="entry name" value="RRM_1"/>
    <property type="match status" value="1"/>
</dbReference>
<evidence type="ECO:0000313" key="15">
    <source>
        <dbReference type="Proteomes" id="UP001054889"/>
    </source>
</evidence>
<sequence>MSVLIVTSVGDIEVDLHTSQCPLTTKNFLKLCKMKYYNGCLFHKVEKDFIAQTGDPTGTGTGGDSVYKFLYGDQARFFDDEIRPELRHSKTGTIAMASAGENCNASQFYITLRDDVDYLDDKHTVFGMVAEGFDTLTKINEAYVDNDGRPFKDIRIKHTYVLDDPFDDPPQLAELVPENSPTGKPRDEVAEEHLEDSWVPLDETVAPEELDEMIRSREAHTNAVILEGVGDIPDAEIKPPDNVLFVCKLNPVTQDEDLYTIFSRFGTVTSAEIIRDYKTGDSLCYAFIEFETKEACERAFFKGTVRTDKNSEVEEIGAFGTCTTVWTSSAEHSSFFSSATGTTITDGCFKCGAPDHLARDCDQDGDQKNKGPNYVLKDENTQRGGNHRRSYDLVFDEDVADYPDKKDHENGNRKKIQRVDDQRSELPPRGERDRNSHERTHSDDKGSRRGKDDDRNRGRRHDDYHSNSRSGDRSSARYDDRDYSRHQNRSRKREEDEDYKRRDKSDMERRHRDEGYEKSERHKREEVSHRKRSPESRHRREDSGYRDRNQYSDDRSHKERRHKDGR</sequence>
<evidence type="ECO:0000256" key="3">
    <source>
        <dbReference type="ARBA" id="ARBA00022884"/>
    </source>
</evidence>
<dbReference type="AlphaFoldDB" id="A0AAV5FWZ4"/>
<feature type="domain" description="RRM" evidence="12">
    <location>
        <begin position="242"/>
        <end position="318"/>
    </location>
</feature>
<dbReference type="InterPro" id="IPR001878">
    <property type="entry name" value="Znf_CCHC"/>
</dbReference>
<dbReference type="Pfam" id="PF00098">
    <property type="entry name" value="zf-CCHC"/>
    <property type="match status" value="1"/>
</dbReference>
<dbReference type="SUPFAM" id="SSF50891">
    <property type="entry name" value="Cyclophilin-like"/>
    <property type="match status" value="1"/>
</dbReference>
<dbReference type="InterPro" id="IPR012677">
    <property type="entry name" value="Nucleotide-bd_a/b_plait_sf"/>
</dbReference>
<evidence type="ECO:0000259" key="12">
    <source>
        <dbReference type="PROSITE" id="PS50102"/>
    </source>
</evidence>
<dbReference type="EC" id="5.2.1.8" evidence="9"/>
<evidence type="ECO:0000256" key="6">
    <source>
        <dbReference type="ARBA" id="ARBA00023242"/>
    </source>
</evidence>
<feature type="compositionally biased region" description="Basic and acidic residues" evidence="10">
    <location>
        <begin position="492"/>
        <end position="557"/>
    </location>
</feature>
<dbReference type="Pfam" id="PF00160">
    <property type="entry name" value="Pro_isomerase"/>
    <property type="match status" value="1"/>
</dbReference>
<evidence type="ECO:0000259" key="11">
    <source>
        <dbReference type="PROSITE" id="PS50072"/>
    </source>
</evidence>
<evidence type="ECO:0000256" key="9">
    <source>
        <dbReference type="RuleBase" id="RU365081"/>
    </source>
</evidence>
<dbReference type="SMART" id="SM00360">
    <property type="entry name" value="RRM"/>
    <property type="match status" value="1"/>
</dbReference>
<evidence type="ECO:0000256" key="5">
    <source>
        <dbReference type="ARBA" id="ARBA00023235"/>
    </source>
</evidence>
<dbReference type="Gene3D" id="3.30.70.330">
    <property type="match status" value="1"/>
</dbReference>
<evidence type="ECO:0000256" key="10">
    <source>
        <dbReference type="SAM" id="MobiDB-lite"/>
    </source>
</evidence>
<comment type="catalytic activity">
    <reaction evidence="1 9">
        <text>[protein]-peptidylproline (omega=180) = [protein]-peptidylproline (omega=0)</text>
        <dbReference type="Rhea" id="RHEA:16237"/>
        <dbReference type="Rhea" id="RHEA-COMP:10747"/>
        <dbReference type="Rhea" id="RHEA-COMP:10748"/>
        <dbReference type="ChEBI" id="CHEBI:83833"/>
        <dbReference type="ChEBI" id="CHEBI:83834"/>
        <dbReference type="EC" id="5.2.1.8"/>
    </reaction>
</comment>
<dbReference type="PROSITE" id="PS50158">
    <property type="entry name" value="ZF_CCHC"/>
    <property type="match status" value="1"/>
</dbReference>
<dbReference type="Proteomes" id="UP001054889">
    <property type="component" value="Unassembled WGS sequence"/>
</dbReference>
<keyword evidence="6 9" id="KW-0539">Nucleus</keyword>
<comment type="similarity">
    <text evidence="9">Belongs to the cyclophilin-type PPIase family. PPIL4 subfamily.</text>
</comment>
<keyword evidence="4 9" id="KW-0697">Rotamase</keyword>
<proteinExistence type="inferred from homology"/>
<dbReference type="EMBL" id="BQKI01000097">
    <property type="protein sequence ID" value="GJN39090.1"/>
    <property type="molecule type" value="Genomic_DNA"/>
</dbReference>
<keyword evidence="15" id="KW-1185">Reference proteome</keyword>
<dbReference type="GO" id="GO:0003723">
    <property type="term" value="F:RNA binding"/>
    <property type="evidence" value="ECO:0007669"/>
    <property type="project" value="UniProtKB-UniRule"/>
</dbReference>
<keyword evidence="5 9" id="KW-0413">Isomerase</keyword>
<dbReference type="InterPro" id="IPR002130">
    <property type="entry name" value="Cyclophilin-type_PPIase_dom"/>
</dbReference>
<feature type="compositionally biased region" description="Basic and acidic residues" evidence="10">
    <location>
        <begin position="402"/>
        <end position="485"/>
    </location>
</feature>
<dbReference type="PRINTS" id="PR00153">
    <property type="entry name" value="CSAPPISMRASE"/>
</dbReference>
<evidence type="ECO:0000256" key="8">
    <source>
        <dbReference type="PROSITE-ProRule" id="PRU00176"/>
    </source>
</evidence>
<dbReference type="InterPro" id="IPR029000">
    <property type="entry name" value="Cyclophilin-like_dom_sf"/>
</dbReference>
<dbReference type="GO" id="GO:0008270">
    <property type="term" value="F:zinc ion binding"/>
    <property type="evidence" value="ECO:0007669"/>
    <property type="project" value="UniProtKB-KW"/>
</dbReference>
<dbReference type="GO" id="GO:0005634">
    <property type="term" value="C:nucleus"/>
    <property type="evidence" value="ECO:0007669"/>
    <property type="project" value="UniProtKB-SubCell"/>
</dbReference>
<evidence type="ECO:0000259" key="13">
    <source>
        <dbReference type="PROSITE" id="PS50158"/>
    </source>
</evidence>
<accession>A0AAV5FWZ4</accession>
<keyword evidence="7" id="KW-0479">Metal-binding</keyword>
<comment type="caution">
    <text evidence="14">The sequence shown here is derived from an EMBL/GenBank/DDBJ whole genome shotgun (WGS) entry which is preliminary data.</text>
</comment>
<comment type="function">
    <text evidence="9">PPIases accelerate the folding of proteins. It catalyzes the cis-trans isomerization of proline imidic peptide bonds in oligopeptides.</text>
</comment>
<dbReference type="FunFam" id="2.40.100.10:FF:000015">
    <property type="entry name" value="Peptidyl-prolyl cis-trans isomerase"/>
    <property type="match status" value="1"/>
</dbReference>
<dbReference type="PROSITE" id="PS50072">
    <property type="entry name" value="CSA_PPIASE_2"/>
    <property type="match status" value="1"/>
</dbReference>
<dbReference type="CDD" id="cd01921">
    <property type="entry name" value="cyclophilin_RRM"/>
    <property type="match status" value="1"/>
</dbReference>
<comment type="subcellular location">
    <subcellularLocation>
        <location evidence="2 9">Nucleus</location>
    </subcellularLocation>
</comment>
<dbReference type="PANTHER" id="PTHR45843">
    <property type="entry name" value="PEPTIDYL-PROLYL CIS-TRANS ISOMERASE-LIKE 4"/>
    <property type="match status" value="1"/>
</dbReference>
<feature type="region of interest" description="Disordered" evidence="10">
    <location>
        <begin position="360"/>
        <end position="566"/>
    </location>
</feature>
<protein>
    <recommendedName>
        <fullName evidence="9">Peptidyl-prolyl cis-trans isomerase</fullName>
        <shortName evidence="9">PPIase</shortName>
        <ecNumber evidence="9">5.2.1.8</ecNumber>
    </recommendedName>
</protein>
<dbReference type="SMART" id="SM00343">
    <property type="entry name" value="ZnF_C2HC"/>
    <property type="match status" value="1"/>
</dbReference>
<evidence type="ECO:0000256" key="2">
    <source>
        <dbReference type="ARBA" id="ARBA00004123"/>
    </source>
</evidence>
<dbReference type="Gene3D" id="2.40.100.10">
    <property type="entry name" value="Cyclophilin-like"/>
    <property type="match status" value="1"/>
</dbReference>
<evidence type="ECO:0000256" key="1">
    <source>
        <dbReference type="ARBA" id="ARBA00000971"/>
    </source>
</evidence>
<feature type="domain" description="CCHC-type" evidence="13">
    <location>
        <begin position="348"/>
        <end position="363"/>
    </location>
</feature>
<dbReference type="SUPFAM" id="SSF54928">
    <property type="entry name" value="RNA-binding domain, RBD"/>
    <property type="match status" value="1"/>
</dbReference>
<gene>
    <name evidence="14" type="primary">gb28186</name>
    <name evidence="14" type="ORF">PR202_gb28186</name>
</gene>
<dbReference type="InterPro" id="IPR035979">
    <property type="entry name" value="RBD_domain_sf"/>
</dbReference>
<dbReference type="InterPro" id="IPR035542">
    <property type="entry name" value="CRIP"/>
</dbReference>
<dbReference type="PROSITE" id="PS50102">
    <property type="entry name" value="RRM"/>
    <property type="match status" value="1"/>
</dbReference>
<organism evidence="14 15">
    <name type="scientific">Eleusine coracana subsp. coracana</name>
    <dbReference type="NCBI Taxonomy" id="191504"/>
    <lineage>
        <taxon>Eukaryota</taxon>
        <taxon>Viridiplantae</taxon>
        <taxon>Streptophyta</taxon>
        <taxon>Embryophyta</taxon>
        <taxon>Tracheophyta</taxon>
        <taxon>Spermatophyta</taxon>
        <taxon>Magnoliopsida</taxon>
        <taxon>Liliopsida</taxon>
        <taxon>Poales</taxon>
        <taxon>Poaceae</taxon>
        <taxon>PACMAD clade</taxon>
        <taxon>Chloridoideae</taxon>
        <taxon>Cynodonteae</taxon>
        <taxon>Eleusininae</taxon>
        <taxon>Eleusine</taxon>
    </lineage>
</organism>
<feature type="domain" description="PPIase cyclophilin-type" evidence="11">
    <location>
        <begin position="7"/>
        <end position="161"/>
    </location>
</feature>
<dbReference type="GO" id="GO:0003755">
    <property type="term" value="F:peptidyl-prolyl cis-trans isomerase activity"/>
    <property type="evidence" value="ECO:0007669"/>
    <property type="project" value="UniProtKB-UniRule"/>
</dbReference>
<evidence type="ECO:0000313" key="14">
    <source>
        <dbReference type="EMBL" id="GJN39090.1"/>
    </source>
</evidence>
<name>A0AAV5FWZ4_ELECO</name>
<dbReference type="InterPro" id="IPR035538">
    <property type="entry name" value="Cyclophilin_PPIL4"/>
</dbReference>
<keyword evidence="7" id="KW-0862">Zinc</keyword>
<feature type="compositionally biased region" description="Basic and acidic residues" evidence="10">
    <location>
        <begin position="360"/>
        <end position="369"/>
    </location>
</feature>
<reference evidence="14" key="1">
    <citation type="journal article" date="2018" name="DNA Res.">
        <title>Multiple hybrid de novo genome assembly of finger millet, an orphan allotetraploid crop.</title>
        <authorList>
            <person name="Hatakeyama M."/>
            <person name="Aluri S."/>
            <person name="Balachadran M.T."/>
            <person name="Sivarajan S.R."/>
            <person name="Patrignani A."/>
            <person name="Gruter S."/>
            <person name="Poveda L."/>
            <person name="Shimizu-Inatsugi R."/>
            <person name="Baeten J."/>
            <person name="Francoijs K.J."/>
            <person name="Nataraja K.N."/>
            <person name="Reddy Y.A.N."/>
            <person name="Phadnis S."/>
            <person name="Ravikumar R.L."/>
            <person name="Schlapbach R."/>
            <person name="Sreeman S.M."/>
            <person name="Shimizu K.K."/>
        </authorList>
    </citation>
    <scope>NUCLEOTIDE SEQUENCE</scope>
</reference>
<evidence type="ECO:0000256" key="7">
    <source>
        <dbReference type="PROSITE-ProRule" id="PRU00047"/>
    </source>
</evidence>
<dbReference type="PANTHER" id="PTHR45843:SF1">
    <property type="entry name" value="PEPTIDYL-PROLYL CIS-TRANS ISOMERASE-LIKE 4"/>
    <property type="match status" value="1"/>
</dbReference>
<keyword evidence="7" id="KW-0863">Zinc-finger</keyword>
<reference evidence="14" key="2">
    <citation type="submission" date="2021-12" db="EMBL/GenBank/DDBJ databases">
        <title>Resequencing data analysis of finger millet.</title>
        <authorList>
            <person name="Hatakeyama M."/>
            <person name="Aluri S."/>
            <person name="Balachadran M.T."/>
            <person name="Sivarajan S.R."/>
            <person name="Poveda L."/>
            <person name="Shimizu-Inatsugi R."/>
            <person name="Schlapbach R."/>
            <person name="Sreeman S.M."/>
            <person name="Shimizu K.K."/>
        </authorList>
    </citation>
    <scope>NUCLEOTIDE SEQUENCE</scope>
</reference>